<dbReference type="EMBL" id="NRRV01000018">
    <property type="protein sequence ID" value="MBK1630922.1"/>
    <property type="molecule type" value="Genomic_DNA"/>
</dbReference>
<organism evidence="2 3">
    <name type="scientific">Thiohalocapsa halophila</name>
    <dbReference type="NCBI Taxonomy" id="69359"/>
    <lineage>
        <taxon>Bacteria</taxon>
        <taxon>Pseudomonadati</taxon>
        <taxon>Pseudomonadota</taxon>
        <taxon>Gammaproteobacteria</taxon>
        <taxon>Chromatiales</taxon>
        <taxon>Chromatiaceae</taxon>
        <taxon>Thiohalocapsa</taxon>
    </lineage>
</organism>
<reference evidence="2 3" key="1">
    <citation type="journal article" date="2020" name="Microorganisms">
        <title>Osmotic Adaptation and Compatible Solute Biosynthesis of Phototrophic Bacteria as Revealed from Genome Analyses.</title>
        <authorList>
            <person name="Imhoff J.F."/>
            <person name="Rahn T."/>
            <person name="Kunzel S."/>
            <person name="Keller A."/>
            <person name="Neulinger S.C."/>
        </authorList>
    </citation>
    <scope>NUCLEOTIDE SEQUENCE [LARGE SCALE GENOMIC DNA]</scope>
    <source>
        <strain evidence="2 3">DSM 6210</strain>
    </source>
</reference>
<keyword evidence="1" id="KW-0812">Transmembrane</keyword>
<gene>
    <name evidence="2" type="ORF">CKO31_09240</name>
</gene>
<name>A0ABS1CG75_9GAMM</name>
<keyword evidence="1" id="KW-0472">Membrane</keyword>
<keyword evidence="3" id="KW-1185">Reference proteome</keyword>
<accession>A0ABS1CG75</accession>
<proteinExistence type="predicted"/>
<keyword evidence="1" id="KW-1133">Transmembrane helix</keyword>
<feature type="transmembrane region" description="Helical" evidence="1">
    <location>
        <begin position="6"/>
        <end position="24"/>
    </location>
</feature>
<sequence>MPESDVLIFDIIALEWAIGLLLLARLPLPTRMPREVRTDARRPDNEALTARGASGFVPQPDLARVLESLVPVPSS</sequence>
<dbReference type="RefSeq" id="WP_200236297.1">
    <property type="nucleotide sequence ID" value="NZ_NRRV01000018.1"/>
</dbReference>
<evidence type="ECO:0000256" key="1">
    <source>
        <dbReference type="SAM" id="Phobius"/>
    </source>
</evidence>
<comment type="caution">
    <text evidence="2">The sequence shown here is derived from an EMBL/GenBank/DDBJ whole genome shotgun (WGS) entry which is preliminary data.</text>
</comment>
<protein>
    <submittedName>
        <fullName evidence="2">Uncharacterized protein</fullName>
    </submittedName>
</protein>
<evidence type="ECO:0000313" key="3">
    <source>
        <dbReference type="Proteomes" id="UP000748752"/>
    </source>
</evidence>
<dbReference type="Proteomes" id="UP000748752">
    <property type="component" value="Unassembled WGS sequence"/>
</dbReference>
<evidence type="ECO:0000313" key="2">
    <source>
        <dbReference type="EMBL" id="MBK1630922.1"/>
    </source>
</evidence>